<name>A0ABQ9HZK6_9NEOP</name>
<protein>
    <recommendedName>
        <fullName evidence="3">Zinc finger BED domain-containing protein 5</fullName>
    </recommendedName>
</protein>
<accession>A0ABQ9HZK6</accession>
<evidence type="ECO:0000313" key="1">
    <source>
        <dbReference type="EMBL" id="KAJ8889835.1"/>
    </source>
</evidence>
<dbReference type="Proteomes" id="UP001159363">
    <property type="component" value="Chromosome 3"/>
</dbReference>
<comment type="caution">
    <text evidence="1">The sequence shown here is derived from an EMBL/GenBank/DDBJ whole genome shotgun (WGS) entry which is preliminary data.</text>
</comment>
<dbReference type="PANTHER" id="PTHR45913">
    <property type="entry name" value="EPM2A-INTERACTING PROTEIN 1"/>
    <property type="match status" value="1"/>
</dbReference>
<gene>
    <name evidence="1" type="ORF">PR048_009339</name>
</gene>
<evidence type="ECO:0008006" key="3">
    <source>
        <dbReference type="Google" id="ProtNLM"/>
    </source>
</evidence>
<dbReference type="EMBL" id="JARBHB010000003">
    <property type="protein sequence ID" value="KAJ8889835.1"/>
    <property type="molecule type" value="Genomic_DNA"/>
</dbReference>
<evidence type="ECO:0000313" key="2">
    <source>
        <dbReference type="Proteomes" id="UP001159363"/>
    </source>
</evidence>
<dbReference type="PANTHER" id="PTHR45913:SF19">
    <property type="entry name" value="LOW QUALITY PROTEIN: ZINC FINGER BED DOMAIN-CONTAINING PROTEIN 5-LIKE"/>
    <property type="match status" value="1"/>
</dbReference>
<organism evidence="1 2">
    <name type="scientific">Dryococelus australis</name>
    <dbReference type="NCBI Taxonomy" id="614101"/>
    <lineage>
        <taxon>Eukaryota</taxon>
        <taxon>Metazoa</taxon>
        <taxon>Ecdysozoa</taxon>
        <taxon>Arthropoda</taxon>
        <taxon>Hexapoda</taxon>
        <taxon>Insecta</taxon>
        <taxon>Pterygota</taxon>
        <taxon>Neoptera</taxon>
        <taxon>Polyneoptera</taxon>
        <taxon>Phasmatodea</taxon>
        <taxon>Verophasmatodea</taxon>
        <taxon>Anareolatae</taxon>
        <taxon>Phasmatidae</taxon>
        <taxon>Eurycanthinae</taxon>
        <taxon>Dryococelus</taxon>
    </lineage>
</organism>
<reference evidence="1 2" key="1">
    <citation type="submission" date="2023-02" db="EMBL/GenBank/DDBJ databases">
        <title>LHISI_Scaffold_Assembly.</title>
        <authorList>
            <person name="Stuart O.P."/>
            <person name="Cleave R."/>
            <person name="Magrath M.J.L."/>
            <person name="Mikheyev A.S."/>
        </authorList>
    </citation>
    <scope>NUCLEOTIDE SEQUENCE [LARGE SCALE GENOMIC DNA]</scope>
    <source>
        <strain evidence="1">Daus_M_001</strain>
        <tissue evidence="1">Leg muscle</tissue>
    </source>
</reference>
<sequence length="261" mass="30338">MQVACVCLMELRAEVVAFLMEYSALLARVLNYEDWVCKLAYLADIFDKMNEMSISLKGKSATVFDTNAKVSSFKRKIMYWLECVVNEDTDCFALTKSFLDQNNIKIQEKKHNTIRTHLKALKDSFEYYFLSSQEKVIDDFGYIQNVFSVNKRPPSLNSAKYEVFKDFTSCSELKMAFQNQSLPDFWLHLQDEFKILYEQAKLALLPFSTTYLCEAGFSAYTATKRKYRSGLNAKPDIRLQLSSIKPEIRKLCKLMQPQESH</sequence>
<proteinExistence type="predicted"/>
<keyword evidence="2" id="KW-1185">Reference proteome</keyword>